<gene>
    <name evidence="11" type="primary">flgM</name>
    <name evidence="11" type="ORF">DY262_08270</name>
</gene>
<evidence type="ECO:0000313" key="11">
    <source>
        <dbReference type="EMBL" id="RFP80421.1"/>
    </source>
</evidence>
<dbReference type="SUPFAM" id="SSF101498">
    <property type="entry name" value="Anti-sigma factor FlgM"/>
    <property type="match status" value="1"/>
</dbReference>
<evidence type="ECO:0000256" key="7">
    <source>
        <dbReference type="ARBA" id="ARBA00024739"/>
    </source>
</evidence>
<dbReference type="InterPro" id="IPR031316">
    <property type="entry name" value="FlgM_C"/>
</dbReference>
<keyword evidence="6" id="KW-0804">Transcription</keyword>
<accession>A0A372ELY8</accession>
<evidence type="ECO:0000256" key="8">
    <source>
        <dbReference type="ARBA" id="ARBA00030117"/>
    </source>
</evidence>
<name>A0A372ELY8_9BURK</name>
<feature type="compositionally biased region" description="Low complexity" evidence="9">
    <location>
        <begin position="24"/>
        <end position="40"/>
    </location>
</feature>
<keyword evidence="11" id="KW-0969">Cilium</keyword>
<dbReference type="RefSeq" id="WP_116958448.1">
    <property type="nucleotide sequence ID" value="NZ_QVLS01000003.1"/>
</dbReference>
<evidence type="ECO:0000313" key="12">
    <source>
        <dbReference type="Proteomes" id="UP000261931"/>
    </source>
</evidence>
<keyword evidence="12" id="KW-1185">Reference proteome</keyword>
<dbReference type="Proteomes" id="UP000261931">
    <property type="component" value="Unassembled WGS sequence"/>
</dbReference>
<comment type="caution">
    <text evidence="11">The sequence shown here is derived from an EMBL/GenBank/DDBJ whole genome shotgun (WGS) entry which is preliminary data.</text>
</comment>
<dbReference type="NCBIfam" id="TIGR03824">
    <property type="entry name" value="FlgM_jcvi"/>
    <property type="match status" value="1"/>
</dbReference>
<evidence type="ECO:0000256" key="1">
    <source>
        <dbReference type="ARBA" id="ARBA00005322"/>
    </source>
</evidence>
<sequence length="102" mass="9753">MKVDSSTDSYIGSVAGGPAKAPVGPSEAAAKPAGASAPQPGVTVTLSSAAAVGGATGSEVFNADKVAAVKQAIADGTFQVNPEAIADKLLANAAEMLNAARG</sequence>
<evidence type="ECO:0000256" key="9">
    <source>
        <dbReference type="SAM" id="MobiDB-lite"/>
    </source>
</evidence>
<evidence type="ECO:0000256" key="2">
    <source>
        <dbReference type="ARBA" id="ARBA00017823"/>
    </source>
</evidence>
<keyword evidence="3" id="KW-0678">Repressor</keyword>
<dbReference type="EMBL" id="QVLS01000003">
    <property type="protein sequence ID" value="RFP80421.1"/>
    <property type="molecule type" value="Genomic_DNA"/>
</dbReference>
<feature type="region of interest" description="Disordered" evidence="9">
    <location>
        <begin position="1"/>
        <end position="40"/>
    </location>
</feature>
<dbReference type="GO" id="GO:0045892">
    <property type="term" value="P:negative regulation of DNA-templated transcription"/>
    <property type="evidence" value="ECO:0007669"/>
    <property type="project" value="InterPro"/>
</dbReference>
<comment type="function">
    <text evidence="7">Responsible for the coupling of flagellin expression to flagellar assembly by preventing expression of the flagellin genes when a component of the middle class of proteins is defective. It negatively regulates flagellar genes by inhibiting the activity of FliA by directly binding to FliA.</text>
</comment>
<protein>
    <recommendedName>
        <fullName evidence="2">Negative regulator of flagellin synthesis</fullName>
    </recommendedName>
    <alternativeName>
        <fullName evidence="8">Anti-sigma-28 factor</fullName>
    </alternativeName>
</protein>
<dbReference type="GO" id="GO:0044781">
    <property type="term" value="P:bacterial-type flagellum organization"/>
    <property type="evidence" value="ECO:0007669"/>
    <property type="project" value="UniProtKB-KW"/>
</dbReference>
<keyword evidence="4" id="KW-1005">Bacterial flagellum biogenesis</keyword>
<feature type="domain" description="Anti-sigma-28 factor FlgM C-terminal" evidence="10">
    <location>
        <begin position="44"/>
        <end position="90"/>
    </location>
</feature>
<evidence type="ECO:0000256" key="6">
    <source>
        <dbReference type="ARBA" id="ARBA00023163"/>
    </source>
</evidence>
<evidence type="ECO:0000256" key="4">
    <source>
        <dbReference type="ARBA" id="ARBA00022795"/>
    </source>
</evidence>
<keyword evidence="11" id="KW-0966">Cell projection</keyword>
<feature type="compositionally biased region" description="Polar residues" evidence="9">
    <location>
        <begin position="1"/>
        <end position="10"/>
    </location>
</feature>
<keyword evidence="5" id="KW-0805">Transcription regulation</keyword>
<reference evidence="11 12" key="1">
    <citation type="submission" date="2018-08" db="EMBL/GenBank/DDBJ databases">
        <title>Hydrogenophaga sp. LA-38 isolated from sludge.</title>
        <authorList>
            <person name="Im W.-T."/>
        </authorList>
    </citation>
    <scope>NUCLEOTIDE SEQUENCE [LARGE SCALE GENOMIC DNA]</scope>
    <source>
        <strain evidence="11 12">LA-38</strain>
    </source>
</reference>
<evidence type="ECO:0000259" key="10">
    <source>
        <dbReference type="Pfam" id="PF04316"/>
    </source>
</evidence>
<evidence type="ECO:0000256" key="5">
    <source>
        <dbReference type="ARBA" id="ARBA00023015"/>
    </source>
</evidence>
<proteinExistence type="inferred from homology"/>
<dbReference type="Pfam" id="PF04316">
    <property type="entry name" value="FlgM"/>
    <property type="match status" value="1"/>
</dbReference>
<keyword evidence="11" id="KW-0282">Flagellum</keyword>
<comment type="similarity">
    <text evidence="1">Belongs to the FlgM family.</text>
</comment>
<evidence type="ECO:0000256" key="3">
    <source>
        <dbReference type="ARBA" id="ARBA00022491"/>
    </source>
</evidence>
<dbReference type="InterPro" id="IPR035890">
    <property type="entry name" value="Anti-sigma-28_factor_FlgM_sf"/>
</dbReference>
<dbReference type="InterPro" id="IPR007412">
    <property type="entry name" value="FlgM"/>
</dbReference>
<dbReference type="AlphaFoldDB" id="A0A372ELY8"/>
<organism evidence="11 12">
    <name type="scientific">Hydrogenophaga borbori</name>
    <dbReference type="NCBI Taxonomy" id="2294117"/>
    <lineage>
        <taxon>Bacteria</taxon>
        <taxon>Pseudomonadati</taxon>
        <taxon>Pseudomonadota</taxon>
        <taxon>Betaproteobacteria</taxon>
        <taxon>Burkholderiales</taxon>
        <taxon>Comamonadaceae</taxon>
        <taxon>Hydrogenophaga</taxon>
    </lineage>
</organism>